<name>A0A0C2MXH3_THEKT</name>
<evidence type="ECO:0000313" key="3">
    <source>
        <dbReference type="Proteomes" id="UP000031668"/>
    </source>
</evidence>
<dbReference type="NCBIfam" id="TIGR01571">
    <property type="entry name" value="A_thal_Cys_rich"/>
    <property type="match status" value="1"/>
</dbReference>
<protein>
    <submittedName>
        <fullName evidence="2">Protein PLANT CADMIUM RESISTANCE 1</fullName>
    </submittedName>
</protein>
<dbReference type="Proteomes" id="UP000031668">
    <property type="component" value="Unassembled WGS sequence"/>
</dbReference>
<dbReference type="OMA" id="DDLGGCF"/>
<dbReference type="AlphaFoldDB" id="A0A0C2MXH3"/>
<dbReference type="InterPro" id="IPR006461">
    <property type="entry name" value="PLAC_motif_containing"/>
</dbReference>
<accession>A0A0C2MXH3</accession>
<sequence length="107" mass="12039">MDFDLKMRGEFKQGICGCLEHVDSCLCAFCCPCIEIGYIAQNVGESFILCCCLDLFIPWVPITFLRQKVREKRNIDGSLAEDCLMSWCCTCCAIAQAGAELDIRIIR</sequence>
<evidence type="ECO:0000256" key="1">
    <source>
        <dbReference type="ARBA" id="ARBA00009024"/>
    </source>
</evidence>
<keyword evidence="3" id="KW-1185">Reference proteome</keyword>
<proteinExistence type="inferred from homology"/>
<organism evidence="2 3">
    <name type="scientific">Thelohanellus kitauei</name>
    <name type="common">Myxosporean</name>
    <dbReference type="NCBI Taxonomy" id="669202"/>
    <lineage>
        <taxon>Eukaryota</taxon>
        <taxon>Metazoa</taxon>
        <taxon>Cnidaria</taxon>
        <taxon>Myxozoa</taxon>
        <taxon>Myxosporea</taxon>
        <taxon>Bivalvulida</taxon>
        <taxon>Platysporina</taxon>
        <taxon>Myxobolidae</taxon>
        <taxon>Thelohanellus</taxon>
    </lineage>
</organism>
<comment type="caution">
    <text evidence="2">The sequence shown here is derived from an EMBL/GenBank/DDBJ whole genome shotgun (WGS) entry which is preliminary data.</text>
</comment>
<gene>
    <name evidence="2" type="ORF">RF11_14223</name>
</gene>
<reference evidence="2 3" key="1">
    <citation type="journal article" date="2014" name="Genome Biol. Evol.">
        <title>The genome of the myxosporean Thelohanellus kitauei shows adaptations to nutrient acquisition within its fish host.</title>
        <authorList>
            <person name="Yang Y."/>
            <person name="Xiong J."/>
            <person name="Zhou Z."/>
            <person name="Huo F."/>
            <person name="Miao W."/>
            <person name="Ran C."/>
            <person name="Liu Y."/>
            <person name="Zhang J."/>
            <person name="Feng J."/>
            <person name="Wang M."/>
            <person name="Wang M."/>
            <person name="Wang L."/>
            <person name="Yao B."/>
        </authorList>
    </citation>
    <scope>NUCLEOTIDE SEQUENCE [LARGE SCALE GENOMIC DNA]</scope>
    <source>
        <strain evidence="2">Wuqing</strain>
    </source>
</reference>
<comment type="similarity">
    <text evidence="1">Belongs to the cornifelin family.</text>
</comment>
<dbReference type="OrthoDB" id="5946211at2759"/>
<dbReference type="EMBL" id="JWZT01003552">
    <property type="protein sequence ID" value="KII66332.1"/>
    <property type="molecule type" value="Genomic_DNA"/>
</dbReference>
<dbReference type="PANTHER" id="PTHR15907">
    <property type="entry name" value="DUF614 FAMILY PROTEIN-RELATED"/>
    <property type="match status" value="1"/>
</dbReference>
<evidence type="ECO:0000313" key="2">
    <source>
        <dbReference type="EMBL" id="KII66332.1"/>
    </source>
</evidence>
<dbReference type="Pfam" id="PF04749">
    <property type="entry name" value="PLAC8"/>
    <property type="match status" value="1"/>
</dbReference>